<dbReference type="AlphaFoldDB" id="A0A1U9K1A9"/>
<reference evidence="2 3" key="1">
    <citation type="submission" date="2017-01" db="EMBL/GenBank/DDBJ databases">
        <title>Complete Genome Sequence of Paenalcaligenes hominis, Isolated from a paraplegic Patient with neurogenic bladder.</title>
        <authorList>
            <person name="Mukhopadhyay R."/>
            <person name="Joaquin J."/>
            <person name="Hogue R."/>
            <person name="Kilaru A."/>
            <person name="Jospin G."/>
            <person name="Mars K."/>
            <person name="Eisen J.A."/>
            <person name="Chaturvedi V."/>
        </authorList>
    </citation>
    <scope>NUCLEOTIDE SEQUENCE [LARGE SCALE GENOMIC DNA]</scope>
    <source>
        <strain evidence="2 3">15S00501</strain>
    </source>
</reference>
<dbReference type="Pfam" id="PF03476">
    <property type="entry name" value="MOSC_N"/>
    <property type="match status" value="1"/>
</dbReference>
<dbReference type="InterPro" id="IPR005303">
    <property type="entry name" value="MOCOS_middle"/>
</dbReference>
<evidence type="ECO:0000313" key="2">
    <source>
        <dbReference type="EMBL" id="AQS51792.1"/>
    </source>
</evidence>
<dbReference type="Proteomes" id="UP000189369">
    <property type="component" value="Chromosome"/>
</dbReference>
<gene>
    <name evidence="2" type="ORF">PAEH1_09895</name>
</gene>
<dbReference type="EMBL" id="CP019697">
    <property type="protein sequence ID" value="AQS51792.1"/>
    <property type="molecule type" value="Genomic_DNA"/>
</dbReference>
<dbReference type="OrthoDB" id="581532at2"/>
<dbReference type="KEGG" id="phn:PAEH1_09895"/>
<evidence type="ECO:0000313" key="3">
    <source>
        <dbReference type="Proteomes" id="UP000189369"/>
    </source>
</evidence>
<dbReference type="InterPro" id="IPR011037">
    <property type="entry name" value="Pyrv_Knase-like_insert_dom_sf"/>
</dbReference>
<sequence length="289" mass="32299">MDLTITQLVTYPVKSCAGIQLERSAIDYRGLQWDRQWVVVDELGQMLTQRTLPQMVLVQPSLSDHWLHLNAPQMPELAVRLTAPPTTATRVQIWDDVTWGADQGEPAAEWWSQYLQQPCRLLRVHTQAQRGLNQTWVRKWLQADMVPAQTAGLAQTTFGFADGFPFLICNEASLTELNARITEQGDTPIGMDRFRPNIVVQGLEAYEEDYLLSLGNTSLQFAKLKNCTRCPMPNIDPATARVGSQPALALRDSRRTIDGITFGVNAALYDAQPNATVEVGQGLQAVFNF</sequence>
<dbReference type="Pfam" id="PF03473">
    <property type="entry name" value="MOSC"/>
    <property type="match status" value="1"/>
</dbReference>
<dbReference type="STRING" id="643674.PAEH1_09895"/>
<accession>A0A1U9K1A9</accession>
<proteinExistence type="predicted"/>
<dbReference type="GO" id="GO:0030151">
    <property type="term" value="F:molybdenum ion binding"/>
    <property type="evidence" value="ECO:0007669"/>
    <property type="project" value="InterPro"/>
</dbReference>
<dbReference type="SUPFAM" id="SSF141673">
    <property type="entry name" value="MOSC N-terminal domain-like"/>
    <property type="match status" value="1"/>
</dbReference>
<dbReference type="SUPFAM" id="SSF50800">
    <property type="entry name" value="PK beta-barrel domain-like"/>
    <property type="match status" value="1"/>
</dbReference>
<evidence type="ECO:0000259" key="1">
    <source>
        <dbReference type="PROSITE" id="PS51340"/>
    </source>
</evidence>
<dbReference type="InterPro" id="IPR005302">
    <property type="entry name" value="MoCF_Sase_C"/>
</dbReference>
<dbReference type="PROSITE" id="PS51340">
    <property type="entry name" value="MOSC"/>
    <property type="match status" value="1"/>
</dbReference>
<dbReference type="GO" id="GO:0003824">
    <property type="term" value="F:catalytic activity"/>
    <property type="evidence" value="ECO:0007669"/>
    <property type="project" value="InterPro"/>
</dbReference>
<name>A0A1U9K1A9_9BURK</name>
<protein>
    <recommendedName>
        <fullName evidence="1">MOSC domain-containing protein</fullName>
    </recommendedName>
</protein>
<dbReference type="GO" id="GO:0030170">
    <property type="term" value="F:pyridoxal phosphate binding"/>
    <property type="evidence" value="ECO:0007669"/>
    <property type="project" value="InterPro"/>
</dbReference>
<organism evidence="2 3">
    <name type="scientific">Paenalcaligenes hominis</name>
    <dbReference type="NCBI Taxonomy" id="643674"/>
    <lineage>
        <taxon>Bacteria</taxon>
        <taxon>Pseudomonadati</taxon>
        <taxon>Pseudomonadota</taxon>
        <taxon>Betaproteobacteria</taxon>
        <taxon>Burkholderiales</taxon>
        <taxon>Alcaligenaceae</taxon>
        <taxon>Paenalcaligenes</taxon>
    </lineage>
</organism>
<dbReference type="PANTHER" id="PTHR14237:SF19">
    <property type="entry name" value="MITOCHONDRIAL AMIDOXIME REDUCING COMPONENT 1"/>
    <property type="match status" value="1"/>
</dbReference>
<feature type="domain" description="MOSC" evidence="1">
    <location>
        <begin position="119"/>
        <end position="286"/>
    </location>
</feature>
<dbReference type="PANTHER" id="PTHR14237">
    <property type="entry name" value="MOLYBDOPTERIN COFACTOR SULFURASE MOSC"/>
    <property type="match status" value="1"/>
</dbReference>